<sequence length="169" mass="19420">MPQLHVDIEGYDRIEHPLDVVERLAALRDWIFDRAETDEMSVVVAGRWTEYQVAFTWIEDVEALHVACAFDLKVPDRRRTEVQRLIALINEQLWIGHFDLWSSDDVVMFRHSLLLAGGSVPTHPQCAMLLKSAVEACERYYQAFQFVLWAGKSAREALDAVLFETEGEA</sequence>
<evidence type="ECO:0008006" key="3">
    <source>
        <dbReference type="Google" id="ProtNLM"/>
    </source>
</evidence>
<proteinExistence type="predicted"/>
<accession>A0ABQ4QCT6</accession>
<dbReference type="Proteomes" id="UP001055117">
    <property type="component" value="Unassembled WGS sequence"/>
</dbReference>
<dbReference type="EMBL" id="BPQG01000007">
    <property type="protein sequence ID" value="GJD43002.1"/>
    <property type="molecule type" value="Genomic_DNA"/>
</dbReference>
<evidence type="ECO:0000313" key="2">
    <source>
        <dbReference type="Proteomes" id="UP001055117"/>
    </source>
</evidence>
<organism evidence="1 2">
    <name type="scientific">Methylobacterium cerastii</name>
    <dbReference type="NCBI Taxonomy" id="932741"/>
    <lineage>
        <taxon>Bacteria</taxon>
        <taxon>Pseudomonadati</taxon>
        <taxon>Pseudomonadota</taxon>
        <taxon>Alphaproteobacteria</taxon>
        <taxon>Hyphomicrobiales</taxon>
        <taxon>Methylobacteriaceae</taxon>
        <taxon>Methylobacterium</taxon>
    </lineage>
</organism>
<keyword evidence="2" id="KW-1185">Reference proteome</keyword>
<dbReference type="InterPro" id="IPR019660">
    <property type="entry name" value="Put_sensory_transdc_reg_YbjN"/>
</dbReference>
<name>A0ABQ4QCT6_9HYPH</name>
<dbReference type="RefSeq" id="WP_147726522.1">
    <property type="nucleotide sequence ID" value="NZ_BPQG01000007.1"/>
</dbReference>
<protein>
    <recommendedName>
        <fullName evidence="3">YbjN domain-containing protein</fullName>
    </recommendedName>
</protein>
<dbReference type="CDD" id="cd17033">
    <property type="entry name" value="DR1245-like"/>
    <property type="match status" value="1"/>
</dbReference>
<comment type="caution">
    <text evidence="1">The sequence shown here is derived from an EMBL/GenBank/DDBJ whole genome shotgun (WGS) entry which is preliminary data.</text>
</comment>
<gene>
    <name evidence="1" type="ORF">AFCDBAGC_0844</name>
</gene>
<reference evidence="1 2" key="1">
    <citation type="journal article" date="2021" name="Front. Microbiol.">
        <title>Comprehensive Comparative Genomics and Phenotyping of Methylobacterium Species.</title>
        <authorList>
            <person name="Alessa O."/>
            <person name="Ogura Y."/>
            <person name="Fujitani Y."/>
            <person name="Takami H."/>
            <person name="Hayashi T."/>
            <person name="Sahin N."/>
            <person name="Tani A."/>
        </authorList>
    </citation>
    <scope>NUCLEOTIDE SEQUENCE [LARGE SCALE GENOMIC DNA]</scope>
    <source>
        <strain evidence="1 2">DSM 23679</strain>
    </source>
</reference>
<dbReference type="Pfam" id="PF10722">
    <property type="entry name" value="YbjN"/>
    <property type="match status" value="1"/>
</dbReference>
<evidence type="ECO:0000313" key="1">
    <source>
        <dbReference type="EMBL" id="GJD43002.1"/>
    </source>
</evidence>